<evidence type="ECO:0000256" key="1">
    <source>
        <dbReference type="SAM" id="Phobius"/>
    </source>
</evidence>
<feature type="transmembrane region" description="Helical" evidence="1">
    <location>
        <begin position="15"/>
        <end position="36"/>
    </location>
</feature>
<evidence type="ECO:0000313" key="3">
    <source>
        <dbReference type="Proteomes" id="UP001595904"/>
    </source>
</evidence>
<evidence type="ECO:0000313" key="2">
    <source>
        <dbReference type="EMBL" id="MFC4314140.1"/>
    </source>
</evidence>
<proteinExistence type="predicted"/>
<accession>A0ABV8T472</accession>
<gene>
    <name evidence="2" type="ORF">ACFPN2_34015</name>
</gene>
<dbReference type="Proteomes" id="UP001595904">
    <property type="component" value="Unassembled WGS sequence"/>
</dbReference>
<reference evidence="3" key="1">
    <citation type="journal article" date="2019" name="Int. J. Syst. Evol. Microbiol.">
        <title>The Global Catalogue of Microorganisms (GCM) 10K type strain sequencing project: providing services to taxonomists for standard genome sequencing and annotation.</title>
        <authorList>
            <consortium name="The Broad Institute Genomics Platform"/>
            <consortium name="The Broad Institute Genome Sequencing Center for Infectious Disease"/>
            <person name="Wu L."/>
            <person name="Ma J."/>
        </authorList>
    </citation>
    <scope>NUCLEOTIDE SEQUENCE [LARGE SCALE GENOMIC DNA]</scope>
    <source>
        <strain evidence="3">CGMCC 1.10759</strain>
    </source>
</reference>
<keyword evidence="1" id="KW-1133">Transmembrane helix</keyword>
<keyword evidence="1" id="KW-0472">Membrane</keyword>
<keyword evidence="3" id="KW-1185">Reference proteome</keyword>
<keyword evidence="1" id="KW-0812">Transmembrane</keyword>
<comment type="caution">
    <text evidence="2">The sequence shown here is derived from an EMBL/GenBank/DDBJ whole genome shotgun (WGS) entry which is preliminary data.</text>
</comment>
<dbReference type="RefSeq" id="WP_380605077.1">
    <property type="nucleotide sequence ID" value="NZ_JBHSDU010000015.1"/>
</dbReference>
<feature type="transmembrane region" description="Helical" evidence="1">
    <location>
        <begin position="48"/>
        <end position="70"/>
    </location>
</feature>
<protein>
    <submittedName>
        <fullName evidence="2">Uncharacterized protein</fullName>
    </submittedName>
</protein>
<sequence length="90" mass="10090">MGRYVGAPFQRRFRVWLGPVVGILILLLAVAIVIFEPWIRTRGLTGEVLMNGGTAAAVFGGVPWALIWLLERRRSQQIQRVLEMQTSVDA</sequence>
<dbReference type="EMBL" id="JBHSDU010000015">
    <property type="protein sequence ID" value="MFC4314140.1"/>
    <property type="molecule type" value="Genomic_DNA"/>
</dbReference>
<name>A0ABV8T472_9GAMM</name>
<organism evidence="2 3">
    <name type="scientific">Steroidobacter flavus</name>
    <dbReference type="NCBI Taxonomy" id="1842136"/>
    <lineage>
        <taxon>Bacteria</taxon>
        <taxon>Pseudomonadati</taxon>
        <taxon>Pseudomonadota</taxon>
        <taxon>Gammaproteobacteria</taxon>
        <taxon>Steroidobacterales</taxon>
        <taxon>Steroidobacteraceae</taxon>
        <taxon>Steroidobacter</taxon>
    </lineage>
</organism>